<evidence type="ECO:0000313" key="4">
    <source>
        <dbReference type="Proteomes" id="UP000779574"/>
    </source>
</evidence>
<feature type="region of interest" description="Disordered" evidence="2">
    <location>
        <begin position="130"/>
        <end position="168"/>
    </location>
</feature>
<reference evidence="3" key="1">
    <citation type="journal article" date="2021" name="J Fungi (Basel)">
        <title>Virulence traits and population genomics of the black yeast Aureobasidium melanogenum.</title>
        <authorList>
            <person name="Cernosa A."/>
            <person name="Sun X."/>
            <person name="Gostincar C."/>
            <person name="Fang C."/>
            <person name="Gunde-Cimerman N."/>
            <person name="Song Z."/>
        </authorList>
    </citation>
    <scope>NUCLEOTIDE SEQUENCE</scope>
    <source>
        <strain evidence="3">EXF-9911</strain>
    </source>
</reference>
<dbReference type="OrthoDB" id="10613227at2759"/>
<feature type="coiled-coil region" evidence="1">
    <location>
        <begin position="44"/>
        <end position="78"/>
    </location>
</feature>
<feature type="region of interest" description="Disordered" evidence="2">
    <location>
        <begin position="243"/>
        <end position="262"/>
    </location>
</feature>
<feature type="compositionally biased region" description="Polar residues" evidence="2">
    <location>
        <begin position="145"/>
        <end position="156"/>
    </location>
</feature>
<name>A0A9P8ESG2_AURME</name>
<reference evidence="3" key="2">
    <citation type="submission" date="2021-08" db="EMBL/GenBank/DDBJ databases">
        <authorList>
            <person name="Gostincar C."/>
            <person name="Sun X."/>
            <person name="Song Z."/>
            <person name="Gunde-Cimerman N."/>
        </authorList>
    </citation>
    <scope>NUCLEOTIDE SEQUENCE</scope>
    <source>
        <strain evidence="3">EXF-9911</strain>
    </source>
</reference>
<accession>A0A9P8ESG2</accession>
<protein>
    <submittedName>
        <fullName evidence="3">Uncharacterized protein</fullName>
    </submittedName>
</protein>
<feature type="non-terminal residue" evidence="3">
    <location>
        <position position="311"/>
    </location>
</feature>
<feature type="compositionally biased region" description="Basic and acidic residues" evidence="2">
    <location>
        <begin position="8"/>
        <end position="26"/>
    </location>
</feature>
<evidence type="ECO:0000313" key="3">
    <source>
        <dbReference type="EMBL" id="KAG9696251.1"/>
    </source>
</evidence>
<evidence type="ECO:0000256" key="2">
    <source>
        <dbReference type="SAM" id="MobiDB-lite"/>
    </source>
</evidence>
<gene>
    <name evidence="3" type="ORF">KCU76_g3852</name>
</gene>
<dbReference type="Proteomes" id="UP000779574">
    <property type="component" value="Unassembled WGS sequence"/>
</dbReference>
<evidence type="ECO:0000256" key="1">
    <source>
        <dbReference type="SAM" id="Coils"/>
    </source>
</evidence>
<dbReference type="AlphaFoldDB" id="A0A9P8ESG2"/>
<organism evidence="3 4">
    <name type="scientific">Aureobasidium melanogenum</name>
    <name type="common">Aureobasidium pullulans var. melanogenum</name>
    <dbReference type="NCBI Taxonomy" id="46634"/>
    <lineage>
        <taxon>Eukaryota</taxon>
        <taxon>Fungi</taxon>
        <taxon>Dikarya</taxon>
        <taxon>Ascomycota</taxon>
        <taxon>Pezizomycotina</taxon>
        <taxon>Dothideomycetes</taxon>
        <taxon>Dothideomycetidae</taxon>
        <taxon>Dothideales</taxon>
        <taxon>Saccotheciaceae</taxon>
        <taxon>Aureobasidium</taxon>
    </lineage>
</organism>
<sequence length="311" mass="35304">MEITDVDLASKEEHDELVGSRKKQQDTARQSNDLAAKQAGYRRLKNIENQLVANDAEYKELLRNSSDVKKDAKELAELRSGQQRQEEAAPEPVNPFVFAQTVIEVLYLILKTVTTQSIWTDMGPCIRLSHRQSKNSRPAARGNKESTASANQTIESLTDPDKTDAGSNNNVSAYFDRLRMPKLSLSGQYSILVYQSHAHLLSKSHYLQLIRSMQPWTDLLKDTTGKLARLRMPSKEVDLLDEVMDDDNDHSDANVNSEDDPSKLKYLTSSGIYYQKAMDCFERHVTDTIDLQDQLRPFFEILNLSSFTKSN</sequence>
<feature type="region of interest" description="Disordered" evidence="2">
    <location>
        <begin position="1"/>
        <end position="35"/>
    </location>
</feature>
<comment type="caution">
    <text evidence="3">The sequence shown here is derived from an EMBL/GenBank/DDBJ whole genome shotgun (WGS) entry which is preliminary data.</text>
</comment>
<keyword evidence="1" id="KW-0175">Coiled coil</keyword>
<dbReference type="EMBL" id="JAHFXF010000107">
    <property type="protein sequence ID" value="KAG9696251.1"/>
    <property type="molecule type" value="Genomic_DNA"/>
</dbReference>
<proteinExistence type="predicted"/>